<dbReference type="Proteomes" id="UP000700596">
    <property type="component" value="Unassembled WGS sequence"/>
</dbReference>
<evidence type="ECO:0000313" key="4">
    <source>
        <dbReference type="EMBL" id="KAH7113332.1"/>
    </source>
</evidence>
<sequence>MALGYSSAFYEALGLNELHTLLETEEHSSHRIGVEQGNDRWLRHLSPTTVVAEGSGLNSSSSSPVTDHPETSDTFAADLRSPEMMLRDKLVDLYFQHVHPLCPVVDEYSFRQLYRPSRHDELFTHFSNALLQAMMFAAIQYMDDSQLSNLSTFTSIPHAQSTYYNIAKKAYRLEIFQRRDSSSEADRARICLLLSYWCPQDSAAEINSHWIDRAIYHFRAALLNPPAETWAWKHDIKIIYWSCNVRNTLVSLALRRPARLHQIQTELFAPDEVLDKFLYKGQGSDSIARLYQIQIFIWTCKICKILNHALSSLGQTMLLDNQDLGICGLVDNTDADERFRFSALSTGSLQLLHIQEIEAQLLGLRVTYVDVLEKLKGSGGWVDTIERSNLGPYYMNEIITFSSIISLYGSYLNKMPCIEPQRLQDLSLRKMNEHSEKVGLLGQEVLKNVETAHIPIAMLAWSILPATLGFIRQGSHGSLKYTSNLLELAKLLVPRFQGAKSMFSLLRDVDFMIQSAISRKKSDAVTQNCEVPKRSLEKRLGDRRTSADVDALRQIMELLDLDLAHGNPSTGDEEFR</sequence>
<dbReference type="GO" id="GO:0008270">
    <property type="term" value="F:zinc ion binding"/>
    <property type="evidence" value="ECO:0007669"/>
    <property type="project" value="InterPro"/>
</dbReference>
<dbReference type="PANTHER" id="PTHR47425:SF2">
    <property type="entry name" value="FARB-RELATED"/>
    <property type="match status" value="1"/>
</dbReference>
<proteinExistence type="predicted"/>
<dbReference type="OrthoDB" id="3941821at2759"/>
<gene>
    <name evidence="4" type="ORF">B0J11DRAFT_541912</name>
</gene>
<dbReference type="AlphaFoldDB" id="A0A9P9D6D7"/>
<dbReference type="GO" id="GO:0003677">
    <property type="term" value="F:DNA binding"/>
    <property type="evidence" value="ECO:0007669"/>
    <property type="project" value="InterPro"/>
</dbReference>
<feature type="domain" description="Xylanolytic transcriptional activator regulatory" evidence="3">
    <location>
        <begin position="92"/>
        <end position="313"/>
    </location>
</feature>
<dbReference type="GO" id="GO:0006351">
    <property type="term" value="P:DNA-templated transcription"/>
    <property type="evidence" value="ECO:0007669"/>
    <property type="project" value="InterPro"/>
</dbReference>
<accession>A0A9P9D6D7</accession>
<organism evidence="4 5">
    <name type="scientific">Dendryphion nanum</name>
    <dbReference type="NCBI Taxonomy" id="256645"/>
    <lineage>
        <taxon>Eukaryota</taxon>
        <taxon>Fungi</taxon>
        <taxon>Dikarya</taxon>
        <taxon>Ascomycota</taxon>
        <taxon>Pezizomycotina</taxon>
        <taxon>Dothideomycetes</taxon>
        <taxon>Pleosporomycetidae</taxon>
        <taxon>Pleosporales</taxon>
        <taxon>Torulaceae</taxon>
        <taxon>Dendryphion</taxon>
    </lineage>
</organism>
<evidence type="ECO:0000313" key="5">
    <source>
        <dbReference type="Proteomes" id="UP000700596"/>
    </source>
</evidence>
<keyword evidence="5" id="KW-1185">Reference proteome</keyword>
<dbReference type="Pfam" id="PF04082">
    <property type="entry name" value="Fungal_trans"/>
    <property type="match status" value="1"/>
</dbReference>
<dbReference type="EMBL" id="JAGMWT010000019">
    <property type="protein sequence ID" value="KAH7113332.1"/>
    <property type="molecule type" value="Genomic_DNA"/>
</dbReference>
<feature type="region of interest" description="Disordered" evidence="2">
    <location>
        <begin position="53"/>
        <end position="73"/>
    </location>
</feature>
<dbReference type="InterPro" id="IPR007219">
    <property type="entry name" value="XnlR_reg_dom"/>
</dbReference>
<dbReference type="PANTHER" id="PTHR47425">
    <property type="entry name" value="FARB-RELATED"/>
    <property type="match status" value="1"/>
</dbReference>
<dbReference type="CDD" id="cd12148">
    <property type="entry name" value="fungal_TF_MHR"/>
    <property type="match status" value="1"/>
</dbReference>
<reference evidence="4" key="1">
    <citation type="journal article" date="2021" name="Nat. Commun.">
        <title>Genetic determinants of endophytism in the Arabidopsis root mycobiome.</title>
        <authorList>
            <person name="Mesny F."/>
            <person name="Miyauchi S."/>
            <person name="Thiergart T."/>
            <person name="Pickel B."/>
            <person name="Atanasova L."/>
            <person name="Karlsson M."/>
            <person name="Huettel B."/>
            <person name="Barry K.W."/>
            <person name="Haridas S."/>
            <person name="Chen C."/>
            <person name="Bauer D."/>
            <person name="Andreopoulos W."/>
            <person name="Pangilinan J."/>
            <person name="LaButti K."/>
            <person name="Riley R."/>
            <person name="Lipzen A."/>
            <person name="Clum A."/>
            <person name="Drula E."/>
            <person name="Henrissat B."/>
            <person name="Kohler A."/>
            <person name="Grigoriev I.V."/>
            <person name="Martin F.M."/>
            <person name="Hacquard S."/>
        </authorList>
    </citation>
    <scope>NUCLEOTIDE SEQUENCE</scope>
    <source>
        <strain evidence="4">MPI-CAGE-CH-0243</strain>
    </source>
</reference>
<dbReference type="InterPro" id="IPR052761">
    <property type="entry name" value="Fungal_Detox/Toxin_TFs"/>
</dbReference>
<name>A0A9P9D6D7_9PLEO</name>
<comment type="caution">
    <text evidence="4">The sequence shown here is derived from an EMBL/GenBank/DDBJ whole genome shotgun (WGS) entry which is preliminary data.</text>
</comment>
<keyword evidence="1" id="KW-0539">Nucleus</keyword>
<evidence type="ECO:0000259" key="3">
    <source>
        <dbReference type="Pfam" id="PF04082"/>
    </source>
</evidence>
<evidence type="ECO:0000256" key="2">
    <source>
        <dbReference type="SAM" id="MobiDB-lite"/>
    </source>
</evidence>
<protein>
    <recommendedName>
        <fullName evidence="3">Xylanolytic transcriptional activator regulatory domain-containing protein</fullName>
    </recommendedName>
</protein>
<evidence type="ECO:0000256" key="1">
    <source>
        <dbReference type="ARBA" id="ARBA00023242"/>
    </source>
</evidence>